<sequence>MKHKDLTAKIIECAYKVHNTLGFGFLESVYQNALLIEFKKAGLNAQKEVPLKVFYEEEIVGDYIADIIVEDKVIVELKSVKELHPAHEAQLTNYLKATGIEVGLLINFGSERVEIKRKVFTTQT</sequence>
<dbReference type="EMBL" id="JACNIG010000407">
    <property type="protein sequence ID" value="MBC8434274.1"/>
    <property type="molecule type" value="Genomic_DNA"/>
</dbReference>
<dbReference type="Pfam" id="PF13366">
    <property type="entry name" value="PDDEXK_3"/>
    <property type="match status" value="1"/>
</dbReference>
<name>A0A8J6P1V3_9BACT</name>
<proteinExistence type="predicted"/>
<dbReference type="AlphaFoldDB" id="A0A8J6P1V3"/>
<dbReference type="NCBIfam" id="TIGR04256">
    <property type="entry name" value="GxxExxY"/>
    <property type="match status" value="1"/>
</dbReference>
<dbReference type="Gene3D" id="3.90.320.10">
    <property type="match status" value="1"/>
</dbReference>
<dbReference type="InterPro" id="IPR026350">
    <property type="entry name" value="GxxExxY"/>
</dbReference>
<accession>A0A8J6P1V3</accession>
<dbReference type="Proteomes" id="UP000605201">
    <property type="component" value="Unassembled WGS sequence"/>
</dbReference>
<gene>
    <name evidence="1" type="ORF">H8D96_20385</name>
</gene>
<evidence type="ECO:0000313" key="2">
    <source>
        <dbReference type="Proteomes" id="UP000605201"/>
    </source>
</evidence>
<protein>
    <submittedName>
        <fullName evidence="1">GxxExxY protein</fullName>
    </submittedName>
</protein>
<organism evidence="1 2">
    <name type="scientific">Candidatus Desulfatibia vada</name>
    <dbReference type="NCBI Taxonomy" id="2841696"/>
    <lineage>
        <taxon>Bacteria</taxon>
        <taxon>Pseudomonadati</taxon>
        <taxon>Thermodesulfobacteriota</taxon>
        <taxon>Desulfobacteria</taxon>
        <taxon>Desulfobacterales</taxon>
        <taxon>Desulfobacterales incertae sedis</taxon>
        <taxon>Candidatus Desulfatibia</taxon>
    </lineage>
</organism>
<comment type="caution">
    <text evidence="1">The sequence shown here is derived from an EMBL/GenBank/DDBJ whole genome shotgun (WGS) entry which is preliminary data.</text>
</comment>
<reference evidence="1 2" key="1">
    <citation type="submission" date="2020-08" db="EMBL/GenBank/DDBJ databases">
        <title>Bridging the membrane lipid divide: bacteria of the FCB group superphylum have the potential to synthesize archaeal ether lipids.</title>
        <authorList>
            <person name="Villanueva L."/>
            <person name="Von Meijenfeldt F.A.B."/>
            <person name="Westbye A.B."/>
            <person name="Yadav S."/>
            <person name="Hopmans E.C."/>
            <person name="Dutilh B.E."/>
            <person name="Sinninghe Damste J.S."/>
        </authorList>
    </citation>
    <scope>NUCLEOTIDE SEQUENCE [LARGE SCALE GENOMIC DNA]</scope>
    <source>
        <strain evidence="1">NIOZ-UU17</strain>
    </source>
</reference>
<evidence type="ECO:0000313" key="1">
    <source>
        <dbReference type="EMBL" id="MBC8434274.1"/>
    </source>
</evidence>
<dbReference type="InterPro" id="IPR011604">
    <property type="entry name" value="PDDEXK-like_dom_sf"/>
</dbReference>